<dbReference type="STRING" id="1401.BK123_34035"/>
<proteinExistence type="predicted"/>
<name>A0A1R1ACC4_PAELA</name>
<accession>A0A1R1ACC4</accession>
<dbReference type="Proteomes" id="UP000187074">
    <property type="component" value="Unassembled WGS sequence"/>
</dbReference>
<comment type="caution">
    <text evidence="1">The sequence shown here is derived from an EMBL/GenBank/DDBJ whole genome shotgun (WGS) entry which is preliminary data.</text>
</comment>
<organism evidence="1 2">
    <name type="scientific">Paenibacillus lautus</name>
    <name type="common">Bacillus lautus</name>
    <dbReference type="NCBI Taxonomy" id="1401"/>
    <lineage>
        <taxon>Bacteria</taxon>
        <taxon>Bacillati</taxon>
        <taxon>Bacillota</taxon>
        <taxon>Bacilli</taxon>
        <taxon>Bacillales</taxon>
        <taxon>Paenibacillaceae</taxon>
        <taxon>Paenibacillus</taxon>
    </lineage>
</organism>
<reference evidence="1 2" key="1">
    <citation type="submission" date="2016-11" db="EMBL/GenBank/DDBJ databases">
        <title>Paenibacillus species isolates.</title>
        <authorList>
            <person name="Beno S.M."/>
        </authorList>
    </citation>
    <scope>NUCLEOTIDE SEQUENCE [LARGE SCALE GENOMIC DNA]</scope>
    <source>
        <strain evidence="1 2">FSL F4-0100</strain>
    </source>
</reference>
<dbReference type="Gene3D" id="1.10.150.20">
    <property type="entry name" value="5' to 3' exonuclease, C-terminal subdomain"/>
    <property type="match status" value="1"/>
</dbReference>
<dbReference type="AlphaFoldDB" id="A0A1R1ACC4"/>
<dbReference type="EMBL" id="MRTF01000030">
    <property type="protein sequence ID" value="OME83199.1"/>
    <property type="molecule type" value="Genomic_DNA"/>
</dbReference>
<dbReference type="Pfam" id="PF11731">
    <property type="entry name" value="Cdd1"/>
    <property type="match status" value="1"/>
</dbReference>
<dbReference type="RefSeq" id="WP_076326699.1">
    <property type="nucleotide sequence ID" value="NZ_MRTF01000030.1"/>
</dbReference>
<evidence type="ECO:0000313" key="2">
    <source>
        <dbReference type="Proteomes" id="UP000187074"/>
    </source>
</evidence>
<gene>
    <name evidence="1" type="ORF">BK123_34035</name>
</gene>
<protein>
    <submittedName>
        <fullName evidence="1">Pathogenicity locus</fullName>
    </submittedName>
</protein>
<evidence type="ECO:0000313" key="1">
    <source>
        <dbReference type="EMBL" id="OME83199.1"/>
    </source>
</evidence>
<dbReference type="InterPro" id="IPR021725">
    <property type="entry name" value="Cdd1"/>
</dbReference>
<dbReference type="OrthoDB" id="666031at2"/>
<sequence length="148" mass="17591">MKKNKIPKLDLTISERKELRRNKILICEIHNITLNELCSILKVPEYRAKEIKALSEFQSVPSIGPKFAKDLLMLGYYSLDELRDKNGARLFEDLEELYGEMIDPCVEDQFRLIIHYAIKSSSEKQWWDFTEERKHYRAKHGYPKDRAE</sequence>
<dbReference type="SUPFAM" id="SSF81585">
    <property type="entry name" value="PsbU/PolX domain-like"/>
    <property type="match status" value="1"/>
</dbReference>